<sequence>MVLLAFVAAHHESADAAVGQQGLVHGQIGQVGLDRHALLLIERLARLYGVQRRRRVTGVVCERVGRQTRREVVAHVP</sequence>
<dbReference type="AlphaFoldDB" id="A0A7I7YV97"/>
<proteinExistence type="predicted"/>
<organism evidence="1 2">
    <name type="scientific">Mycobacterium parmense</name>
    <dbReference type="NCBI Taxonomy" id="185642"/>
    <lineage>
        <taxon>Bacteria</taxon>
        <taxon>Bacillati</taxon>
        <taxon>Actinomycetota</taxon>
        <taxon>Actinomycetes</taxon>
        <taxon>Mycobacteriales</taxon>
        <taxon>Mycobacteriaceae</taxon>
        <taxon>Mycobacterium</taxon>
        <taxon>Mycobacterium simiae complex</taxon>
    </lineage>
</organism>
<accession>A0A7I7YV97</accession>
<reference evidence="1 2" key="1">
    <citation type="journal article" date="2019" name="Emerg. Microbes Infect.">
        <title>Comprehensive subspecies identification of 175 nontuberculous mycobacteria species based on 7547 genomic profiles.</title>
        <authorList>
            <person name="Matsumoto Y."/>
            <person name="Kinjo T."/>
            <person name="Motooka D."/>
            <person name="Nabeya D."/>
            <person name="Jung N."/>
            <person name="Uechi K."/>
            <person name="Horii T."/>
            <person name="Iida T."/>
            <person name="Fujita J."/>
            <person name="Nakamura S."/>
        </authorList>
    </citation>
    <scope>NUCLEOTIDE SEQUENCE [LARGE SCALE GENOMIC DNA]</scope>
    <source>
        <strain evidence="1 2">JCM 14742</strain>
    </source>
</reference>
<evidence type="ECO:0000313" key="2">
    <source>
        <dbReference type="Proteomes" id="UP000467105"/>
    </source>
</evidence>
<gene>
    <name evidence="1" type="ORF">MPRM_29910</name>
</gene>
<keyword evidence="2" id="KW-1185">Reference proteome</keyword>
<dbReference type="EMBL" id="AP022614">
    <property type="protein sequence ID" value="BBZ45710.1"/>
    <property type="molecule type" value="Genomic_DNA"/>
</dbReference>
<protein>
    <submittedName>
        <fullName evidence="1">Uncharacterized protein</fullName>
    </submittedName>
</protein>
<dbReference type="Proteomes" id="UP000467105">
    <property type="component" value="Chromosome"/>
</dbReference>
<evidence type="ECO:0000313" key="1">
    <source>
        <dbReference type="EMBL" id="BBZ45710.1"/>
    </source>
</evidence>
<name>A0A7I7YV97_9MYCO</name>